<organism evidence="2 3">
    <name type="scientific">Arachis hypogaea</name>
    <name type="common">Peanut</name>
    <dbReference type="NCBI Taxonomy" id="3818"/>
    <lineage>
        <taxon>Eukaryota</taxon>
        <taxon>Viridiplantae</taxon>
        <taxon>Streptophyta</taxon>
        <taxon>Embryophyta</taxon>
        <taxon>Tracheophyta</taxon>
        <taxon>Spermatophyta</taxon>
        <taxon>Magnoliopsida</taxon>
        <taxon>eudicotyledons</taxon>
        <taxon>Gunneridae</taxon>
        <taxon>Pentapetalae</taxon>
        <taxon>rosids</taxon>
        <taxon>fabids</taxon>
        <taxon>Fabales</taxon>
        <taxon>Fabaceae</taxon>
        <taxon>Papilionoideae</taxon>
        <taxon>50 kb inversion clade</taxon>
        <taxon>dalbergioids sensu lato</taxon>
        <taxon>Dalbergieae</taxon>
        <taxon>Pterocarpus clade</taxon>
        <taxon>Arachis</taxon>
    </lineage>
</organism>
<evidence type="ECO:0000313" key="3">
    <source>
        <dbReference type="Proteomes" id="UP000289738"/>
    </source>
</evidence>
<evidence type="ECO:0000313" key="2">
    <source>
        <dbReference type="EMBL" id="RYR61855.1"/>
    </source>
</evidence>
<accession>A0A445DF98</accession>
<proteinExistence type="predicted"/>
<dbReference type="InterPro" id="IPR004330">
    <property type="entry name" value="FAR1_DNA_bnd_dom"/>
</dbReference>
<sequence>MEEVLGCWMEGAFADEAVLDGVSERVGDVAFEEEIAQHMGMKDDDVEVAGGQQSVENVMDAAEVTTITADDFLRMEFNNPKEAARIYEEYSRVKGFAVRQGFRDKKWLEKQDHKREHKVVTRCGCPAEMRIKSRIVTGKWFVARFVDDHNHHLLPEKFWSTCLRTGGDVISIKFFKHVNSFTADSRC</sequence>
<reference evidence="2 3" key="1">
    <citation type="submission" date="2019-01" db="EMBL/GenBank/DDBJ databases">
        <title>Sequencing of cultivated peanut Arachis hypogaea provides insights into genome evolution and oil improvement.</title>
        <authorList>
            <person name="Chen X."/>
        </authorList>
    </citation>
    <scope>NUCLEOTIDE SEQUENCE [LARGE SCALE GENOMIC DNA]</scope>
    <source>
        <strain evidence="3">cv. Fuhuasheng</strain>
        <tissue evidence="2">Leaves</tissue>
    </source>
</reference>
<feature type="domain" description="FAR1" evidence="1">
    <location>
        <begin position="99"/>
        <end position="155"/>
    </location>
</feature>
<gene>
    <name evidence="2" type="ORF">Ahy_A04g019090</name>
</gene>
<comment type="caution">
    <text evidence="2">The sequence shown here is derived from an EMBL/GenBank/DDBJ whole genome shotgun (WGS) entry which is preliminary data.</text>
</comment>
<dbReference type="AlphaFoldDB" id="A0A445DF98"/>
<keyword evidence="3" id="KW-1185">Reference proteome</keyword>
<name>A0A445DF98_ARAHY</name>
<dbReference type="Proteomes" id="UP000289738">
    <property type="component" value="Chromosome A04"/>
</dbReference>
<dbReference type="Pfam" id="PF03101">
    <property type="entry name" value="FAR1"/>
    <property type="match status" value="1"/>
</dbReference>
<dbReference type="PANTHER" id="PTHR46328">
    <property type="entry name" value="FAR-RED IMPAIRED RESPONSIVE (FAR1) FAMILY PROTEIN-RELATED"/>
    <property type="match status" value="1"/>
</dbReference>
<evidence type="ECO:0000259" key="1">
    <source>
        <dbReference type="Pfam" id="PF03101"/>
    </source>
</evidence>
<protein>
    <recommendedName>
        <fullName evidence="1">FAR1 domain-containing protein</fullName>
    </recommendedName>
</protein>
<dbReference type="EMBL" id="SDMP01000004">
    <property type="protein sequence ID" value="RYR61855.1"/>
    <property type="molecule type" value="Genomic_DNA"/>
</dbReference>